<evidence type="ECO:0000256" key="4">
    <source>
        <dbReference type="ARBA" id="ARBA00022840"/>
    </source>
</evidence>
<protein>
    <submittedName>
        <fullName evidence="10">ABC transporter ATP-binding protein</fullName>
    </submittedName>
</protein>
<dbReference type="Proteomes" id="UP001158045">
    <property type="component" value="Unassembled WGS sequence"/>
</dbReference>
<dbReference type="RefSeq" id="WP_281095504.1">
    <property type="nucleotide sequence ID" value="NZ_JARYZI010000014.1"/>
</dbReference>
<accession>A0ABT6NGT1</accession>
<keyword evidence="2 7" id="KW-0812">Transmembrane</keyword>
<dbReference type="GO" id="GO:0005524">
    <property type="term" value="F:ATP binding"/>
    <property type="evidence" value="ECO:0007669"/>
    <property type="project" value="UniProtKB-KW"/>
</dbReference>
<dbReference type="Pfam" id="PF00664">
    <property type="entry name" value="ABC_membrane"/>
    <property type="match status" value="1"/>
</dbReference>
<dbReference type="CDD" id="cd03228">
    <property type="entry name" value="ABCC_MRP_Like"/>
    <property type="match status" value="1"/>
</dbReference>
<proteinExistence type="predicted"/>
<dbReference type="InterPro" id="IPR027417">
    <property type="entry name" value="P-loop_NTPase"/>
</dbReference>
<evidence type="ECO:0000256" key="2">
    <source>
        <dbReference type="ARBA" id="ARBA00022692"/>
    </source>
</evidence>
<dbReference type="SUPFAM" id="SSF90123">
    <property type="entry name" value="ABC transporter transmembrane region"/>
    <property type="match status" value="1"/>
</dbReference>
<evidence type="ECO:0000256" key="1">
    <source>
        <dbReference type="ARBA" id="ARBA00004651"/>
    </source>
</evidence>
<dbReference type="InterPro" id="IPR036640">
    <property type="entry name" value="ABC1_TM_sf"/>
</dbReference>
<sequence>MKKAIFKAIPLLVIAAFIGILVFSVDGLISIEMMKAIDAVTSQNKVAFGEHIKGLLFLAIFLVPTTLLLAYLKGKYKKKAIVSAKRYYMEQIFDKEINQFQSENTAMYISTLTNDVSNIEMNYIDGLYEVVINTMNFIVGIIVIAYVSPIALVVGLVLGLLGTVISVVMGKPLQKHQEHRSEFYKDYTSYIKEFLSAFHIIKSNNLNDKVRKDFFNKSEAIQEKGYLIDRIVSYISATQNFMMMTMMYGLLAFSVFMAIKGNLTLGGVILIVNNMEKIMFPLMQISEWLPKIQSSKGIFKRIDNLLIKAVEHVETVEIDAINEAIGFEDVSFSYDVQEVLSHTNFNFEKGKKYLVIGPSGGGKSTVLKLMRKYFNPTEGKIRLDHYNLKDVFKEDYFLQLANIEQQVFIFEDTLLNNLCLYKEYSAEEIELAIIKAGLTDFVEGHPQGLERMLYDNGKNISGGEKSRIAIARGLLQHAKVIILDEAFASLDSAIAKNIEKTILDLDEVMVVNVSHVIFEETKAYYDEIYMIKNKNVYAMS</sequence>
<keyword evidence="4 10" id="KW-0067">ATP-binding</keyword>
<dbReference type="PROSITE" id="PS50893">
    <property type="entry name" value="ABC_TRANSPORTER_2"/>
    <property type="match status" value="1"/>
</dbReference>
<comment type="subcellular location">
    <subcellularLocation>
        <location evidence="1">Cell membrane</location>
        <topology evidence="1">Multi-pass membrane protein</topology>
    </subcellularLocation>
</comment>
<reference evidence="10 11" key="1">
    <citation type="submission" date="2023-04" db="EMBL/GenBank/DDBJ databases">
        <title>Fusibacter bizertensis strain WBS, isolated from littoral bottom sediments of the Arctic seas - biochemical and genomic analysis.</title>
        <authorList>
            <person name="Brioukhanov A.L."/>
        </authorList>
    </citation>
    <scope>NUCLEOTIDE SEQUENCE [LARGE SCALE GENOMIC DNA]</scope>
    <source>
        <strain evidence="10 11">WBS</strain>
    </source>
</reference>
<evidence type="ECO:0000256" key="7">
    <source>
        <dbReference type="SAM" id="Phobius"/>
    </source>
</evidence>
<dbReference type="Pfam" id="PF00005">
    <property type="entry name" value="ABC_tran"/>
    <property type="match status" value="1"/>
</dbReference>
<dbReference type="Gene3D" id="1.20.1560.10">
    <property type="entry name" value="ABC transporter type 1, transmembrane domain"/>
    <property type="match status" value="1"/>
</dbReference>
<comment type="caution">
    <text evidence="10">The sequence shown here is derived from an EMBL/GenBank/DDBJ whole genome shotgun (WGS) entry which is preliminary data.</text>
</comment>
<dbReference type="InterPro" id="IPR039421">
    <property type="entry name" value="Type_1_exporter"/>
</dbReference>
<dbReference type="PANTHER" id="PTHR43394">
    <property type="entry name" value="ATP-DEPENDENT PERMEASE MDL1, MITOCHONDRIAL"/>
    <property type="match status" value="1"/>
</dbReference>
<dbReference type="SMART" id="SM00382">
    <property type="entry name" value="AAA"/>
    <property type="match status" value="1"/>
</dbReference>
<dbReference type="InterPro" id="IPR003439">
    <property type="entry name" value="ABC_transporter-like_ATP-bd"/>
</dbReference>
<evidence type="ECO:0000256" key="6">
    <source>
        <dbReference type="ARBA" id="ARBA00023136"/>
    </source>
</evidence>
<feature type="domain" description="ABC transporter" evidence="8">
    <location>
        <begin position="325"/>
        <end position="539"/>
    </location>
</feature>
<dbReference type="InterPro" id="IPR011527">
    <property type="entry name" value="ABC1_TM_dom"/>
</dbReference>
<dbReference type="SUPFAM" id="SSF52540">
    <property type="entry name" value="P-loop containing nucleoside triphosphate hydrolases"/>
    <property type="match status" value="1"/>
</dbReference>
<feature type="transmembrane region" description="Helical" evidence="7">
    <location>
        <begin position="152"/>
        <end position="170"/>
    </location>
</feature>
<dbReference type="InterPro" id="IPR017871">
    <property type="entry name" value="ABC_transporter-like_CS"/>
</dbReference>
<feature type="transmembrane region" description="Helical" evidence="7">
    <location>
        <begin position="248"/>
        <end position="272"/>
    </location>
</feature>
<dbReference type="Gene3D" id="3.40.50.300">
    <property type="entry name" value="P-loop containing nucleotide triphosphate hydrolases"/>
    <property type="match status" value="1"/>
</dbReference>
<feature type="domain" description="ABC transmembrane type-1" evidence="9">
    <location>
        <begin position="13"/>
        <end position="294"/>
    </location>
</feature>
<dbReference type="EMBL" id="JARYZI010000014">
    <property type="protein sequence ID" value="MDH8679607.1"/>
    <property type="molecule type" value="Genomic_DNA"/>
</dbReference>
<evidence type="ECO:0000256" key="3">
    <source>
        <dbReference type="ARBA" id="ARBA00022741"/>
    </source>
</evidence>
<dbReference type="PROSITE" id="PS50929">
    <property type="entry name" value="ABC_TM1F"/>
    <property type="match status" value="1"/>
</dbReference>
<keyword evidence="3" id="KW-0547">Nucleotide-binding</keyword>
<evidence type="ECO:0000259" key="9">
    <source>
        <dbReference type="PROSITE" id="PS50929"/>
    </source>
</evidence>
<evidence type="ECO:0000256" key="5">
    <source>
        <dbReference type="ARBA" id="ARBA00022989"/>
    </source>
</evidence>
<keyword evidence="11" id="KW-1185">Reference proteome</keyword>
<keyword evidence="6 7" id="KW-0472">Membrane</keyword>
<name>A0ABT6NGT1_9FIRM</name>
<feature type="transmembrane region" description="Helical" evidence="7">
    <location>
        <begin position="127"/>
        <end position="146"/>
    </location>
</feature>
<dbReference type="PROSITE" id="PS00211">
    <property type="entry name" value="ABC_TRANSPORTER_1"/>
    <property type="match status" value="1"/>
</dbReference>
<evidence type="ECO:0000313" key="10">
    <source>
        <dbReference type="EMBL" id="MDH8679607.1"/>
    </source>
</evidence>
<keyword evidence="5 7" id="KW-1133">Transmembrane helix</keyword>
<feature type="transmembrane region" description="Helical" evidence="7">
    <location>
        <begin position="51"/>
        <end position="72"/>
    </location>
</feature>
<organism evidence="10 11">
    <name type="scientific">Fusibacter bizertensis</name>
    <dbReference type="NCBI Taxonomy" id="1488331"/>
    <lineage>
        <taxon>Bacteria</taxon>
        <taxon>Bacillati</taxon>
        <taxon>Bacillota</taxon>
        <taxon>Clostridia</taxon>
        <taxon>Eubacteriales</taxon>
        <taxon>Eubacteriales Family XII. Incertae Sedis</taxon>
        <taxon>Fusibacter</taxon>
    </lineage>
</organism>
<evidence type="ECO:0000313" key="11">
    <source>
        <dbReference type="Proteomes" id="UP001158045"/>
    </source>
</evidence>
<evidence type="ECO:0000259" key="8">
    <source>
        <dbReference type="PROSITE" id="PS50893"/>
    </source>
</evidence>
<dbReference type="InterPro" id="IPR003593">
    <property type="entry name" value="AAA+_ATPase"/>
</dbReference>
<dbReference type="PANTHER" id="PTHR43394:SF1">
    <property type="entry name" value="ATP-BINDING CASSETTE SUB-FAMILY B MEMBER 10, MITOCHONDRIAL"/>
    <property type="match status" value="1"/>
</dbReference>
<gene>
    <name evidence="10" type="ORF">QE109_15715</name>
</gene>